<sequence length="68" mass="7644">MDSSETQDAVCSARGCRRPAVFALRWRNPKIHDETRRKTWLACAEHRESLGAFLSARGFPLDVAPFGP</sequence>
<dbReference type="Proteomes" id="UP000548476">
    <property type="component" value="Unassembled WGS sequence"/>
</dbReference>
<dbReference type="EMBL" id="JACHGT010000003">
    <property type="protein sequence ID" value="MBB6033860.1"/>
    <property type="molecule type" value="Genomic_DNA"/>
</dbReference>
<reference evidence="1 2" key="1">
    <citation type="submission" date="2020-08" db="EMBL/GenBank/DDBJ databases">
        <title>Genomic Encyclopedia of Type Strains, Phase IV (KMG-IV): sequencing the most valuable type-strain genomes for metagenomic binning, comparative biology and taxonomic classification.</title>
        <authorList>
            <person name="Goeker M."/>
        </authorList>
    </citation>
    <scope>NUCLEOTIDE SEQUENCE [LARGE SCALE GENOMIC DNA]</scope>
    <source>
        <strain evidence="1 2">YIM 65646</strain>
    </source>
</reference>
<gene>
    <name evidence="1" type="ORF">HNR73_001710</name>
</gene>
<evidence type="ECO:0008006" key="3">
    <source>
        <dbReference type="Google" id="ProtNLM"/>
    </source>
</evidence>
<protein>
    <recommendedName>
        <fullName evidence="3">Acetone carboxylase</fullName>
    </recommendedName>
</protein>
<evidence type="ECO:0000313" key="1">
    <source>
        <dbReference type="EMBL" id="MBB6033860.1"/>
    </source>
</evidence>
<keyword evidence="2" id="KW-1185">Reference proteome</keyword>
<accession>A0A841FPH9</accession>
<comment type="caution">
    <text evidence="1">The sequence shown here is derived from an EMBL/GenBank/DDBJ whole genome shotgun (WGS) entry which is preliminary data.</text>
</comment>
<organism evidence="1 2">
    <name type="scientific">Phytomonospora endophytica</name>
    <dbReference type="NCBI Taxonomy" id="714109"/>
    <lineage>
        <taxon>Bacteria</taxon>
        <taxon>Bacillati</taxon>
        <taxon>Actinomycetota</taxon>
        <taxon>Actinomycetes</taxon>
        <taxon>Micromonosporales</taxon>
        <taxon>Micromonosporaceae</taxon>
        <taxon>Phytomonospora</taxon>
    </lineage>
</organism>
<dbReference type="AlphaFoldDB" id="A0A841FPH9"/>
<name>A0A841FPH9_9ACTN</name>
<proteinExistence type="predicted"/>
<evidence type="ECO:0000313" key="2">
    <source>
        <dbReference type="Proteomes" id="UP000548476"/>
    </source>
</evidence>
<dbReference type="RefSeq" id="WP_184786713.1">
    <property type="nucleotide sequence ID" value="NZ_BONT01000013.1"/>
</dbReference>